<reference evidence="2" key="2">
    <citation type="submission" date="2015-01" db="EMBL/GenBank/DDBJ databases">
        <title>Evolutionary Origins and Diversification of the Mycorrhizal Mutualists.</title>
        <authorList>
            <consortium name="DOE Joint Genome Institute"/>
            <consortium name="Mycorrhizal Genomics Consortium"/>
            <person name="Kohler A."/>
            <person name="Kuo A."/>
            <person name="Nagy L.G."/>
            <person name="Floudas D."/>
            <person name="Copeland A."/>
            <person name="Barry K.W."/>
            <person name="Cichocki N."/>
            <person name="Veneault-Fourrey C."/>
            <person name="LaButti K."/>
            <person name="Lindquist E.A."/>
            <person name="Lipzen A."/>
            <person name="Lundell T."/>
            <person name="Morin E."/>
            <person name="Murat C."/>
            <person name="Riley R."/>
            <person name="Ohm R."/>
            <person name="Sun H."/>
            <person name="Tunlid A."/>
            <person name="Henrissat B."/>
            <person name="Grigoriev I.V."/>
            <person name="Hibbett D.S."/>
            <person name="Martin F."/>
        </authorList>
    </citation>
    <scope>NUCLEOTIDE SEQUENCE [LARGE SCALE GENOMIC DNA]</scope>
    <source>
        <strain evidence="2">LaAM-08-1</strain>
    </source>
</reference>
<evidence type="ECO:0000313" key="1">
    <source>
        <dbReference type="EMBL" id="KIJ97821.1"/>
    </source>
</evidence>
<name>A0A0C9XJP1_9AGAR</name>
<protein>
    <submittedName>
        <fullName evidence="1">Uncharacterized protein</fullName>
    </submittedName>
</protein>
<dbReference type="Proteomes" id="UP000054477">
    <property type="component" value="Unassembled WGS sequence"/>
</dbReference>
<accession>A0A0C9XJP1</accession>
<sequence>MATYVSEVYGRRTMERVRVTLLLLKHHYRRVVPSPVPTRAAIGCPVLRDDTVLWSVSALRSPINGSP</sequence>
<gene>
    <name evidence="1" type="ORF">K443DRAFT_681254</name>
</gene>
<dbReference type="HOGENOM" id="CLU_2812756_0_0_1"/>
<proteinExistence type="predicted"/>
<reference evidence="1 2" key="1">
    <citation type="submission" date="2014-04" db="EMBL/GenBank/DDBJ databases">
        <authorList>
            <consortium name="DOE Joint Genome Institute"/>
            <person name="Kuo A."/>
            <person name="Kohler A."/>
            <person name="Nagy L.G."/>
            <person name="Floudas D."/>
            <person name="Copeland A."/>
            <person name="Barry K.W."/>
            <person name="Cichocki N."/>
            <person name="Veneault-Fourrey C."/>
            <person name="LaButti K."/>
            <person name="Lindquist E.A."/>
            <person name="Lipzen A."/>
            <person name="Lundell T."/>
            <person name="Morin E."/>
            <person name="Murat C."/>
            <person name="Sun H."/>
            <person name="Tunlid A."/>
            <person name="Henrissat B."/>
            <person name="Grigoriev I.V."/>
            <person name="Hibbett D.S."/>
            <person name="Martin F."/>
            <person name="Nordberg H.P."/>
            <person name="Cantor M.N."/>
            <person name="Hua S.X."/>
        </authorList>
    </citation>
    <scope>NUCLEOTIDE SEQUENCE [LARGE SCALE GENOMIC DNA]</scope>
    <source>
        <strain evidence="1 2">LaAM-08-1</strain>
    </source>
</reference>
<dbReference type="AlphaFoldDB" id="A0A0C9XJP1"/>
<evidence type="ECO:0000313" key="2">
    <source>
        <dbReference type="Proteomes" id="UP000054477"/>
    </source>
</evidence>
<keyword evidence="2" id="KW-1185">Reference proteome</keyword>
<dbReference type="EMBL" id="KN838683">
    <property type="protein sequence ID" value="KIJ97821.1"/>
    <property type="molecule type" value="Genomic_DNA"/>
</dbReference>
<organism evidence="1 2">
    <name type="scientific">Laccaria amethystina LaAM-08-1</name>
    <dbReference type="NCBI Taxonomy" id="1095629"/>
    <lineage>
        <taxon>Eukaryota</taxon>
        <taxon>Fungi</taxon>
        <taxon>Dikarya</taxon>
        <taxon>Basidiomycota</taxon>
        <taxon>Agaricomycotina</taxon>
        <taxon>Agaricomycetes</taxon>
        <taxon>Agaricomycetidae</taxon>
        <taxon>Agaricales</taxon>
        <taxon>Agaricineae</taxon>
        <taxon>Hydnangiaceae</taxon>
        <taxon>Laccaria</taxon>
    </lineage>
</organism>